<sequence length="523" mass="59451">MPFPLDHYIEASHVDYKERLEEKKPRSWLKSVSAFANTEGGHLIFGVKNEPREVVGLENPQAVVSRLTELIKVRIDPTPRYRVREVEIEGKSCVDLEVQDGPAYPYYYAFDGSHTAYVRHGDQSEEATSRELNELILQGMNQTFDALPSSYRVGDVSFTLLAATFKNLKKEDFDLEKDLPSAGLVTDDGQITNGGLLLCDQGVLKQSRIFCTRWKGNYKGSIEEDALDDKEFQGASLITLLQNAEDFVRNNSKNPWSIRGMTREERSDYPYKAVREVLVNALIHRNYQILGSEIHVEVFDDRLEITSPGGMMNGRRVQDMDIRHIPSMRRNQVISDVFSRLGFMERRGSGIDRILNSYVEVAQKPTFYSDSDFFIVTLPNRSVATPAQVSMESVETQPAEVSTSSKKVATSTLEVATPQEKVETSTLKVATSQEKVATSEKEDMDSEVANFKIQLNETSFGSRTKEKTLGLFKRYRYEYSFHSINVAQFFDVKISRANAIIRDLRRLGIVESPQYGVYQFIRK</sequence>
<evidence type="ECO:0000259" key="1">
    <source>
        <dbReference type="Pfam" id="PF04326"/>
    </source>
</evidence>
<dbReference type="Pfam" id="PF13749">
    <property type="entry name" value="HATPase_c_4"/>
    <property type="match status" value="1"/>
</dbReference>
<dbReference type="AlphaFoldDB" id="A0A2A7BGL1"/>
<dbReference type="PANTHER" id="PTHR30595:SF6">
    <property type="entry name" value="SCHLAFEN ALBA-2 DOMAIN-CONTAINING PROTEIN"/>
    <property type="match status" value="1"/>
</dbReference>
<dbReference type="EMBL" id="NOUW01000007">
    <property type="protein sequence ID" value="PDX90438.1"/>
    <property type="molecule type" value="Genomic_DNA"/>
</dbReference>
<evidence type="ECO:0000313" key="3">
    <source>
        <dbReference type="Proteomes" id="UP000220438"/>
    </source>
</evidence>
<name>A0A2A7BGL1_9FIRM</name>
<proteinExistence type="predicted"/>
<dbReference type="Gene3D" id="3.30.950.30">
    <property type="entry name" value="Schlafen, AAA domain"/>
    <property type="match status" value="1"/>
</dbReference>
<protein>
    <submittedName>
        <fullName evidence="2">Transcriptional regulator</fullName>
    </submittedName>
</protein>
<dbReference type="Pfam" id="PF04326">
    <property type="entry name" value="SLFN_AlbA_2"/>
    <property type="match status" value="1"/>
</dbReference>
<dbReference type="InterPro" id="IPR038475">
    <property type="entry name" value="RecG_C_sf"/>
</dbReference>
<feature type="domain" description="Schlafen AlbA-2" evidence="1">
    <location>
        <begin position="10"/>
        <end position="127"/>
    </location>
</feature>
<dbReference type="InterPro" id="IPR007421">
    <property type="entry name" value="Schlafen_AlbA_2_dom"/>
</dbReference>
<accession>A0A2A7BGL1</accession>
<dbReference type="RefSeq" id="WP_097770067.1">
    <property type="nucleotide sequence ID" value="NZ_CAXSZA010000004.1"/>
</dbReference>
<reference evidence="2 3" key="1">
    <citation type="journal article" date="2017" name="Front. Microbiol.">
        <title>New Insights into the Diversity of the Genus Faecalibacterium.</title>
        <authorList>
            <person name="Benevides L."/>
            <person name="Burman S."/>
            <person name="Martin R."/>
            <person name="Robert V."/>
            <person name="Thomas M."/>
            <person name="Miquel S."/>
            <person name="Chain F."/>
            <person name="Sokol H."/>
            <person name="Bermudez-Humaran L.G."/>
            <person name="Morrison M."/>
            <person name="Langella P."/>
            <person name="Azevedo V.A."/>
            <person name="Chatel J.M."/>
            <person name="Soares S."/>
        </authorList>
    </citation>
    <scope>NUCLEOTIDE SEQUENCE [LARGE SCALE GENOMIC DNA]</scope>
    <source>
        <strain evidence="2 3">AHMP21</strain>
    </source>
</reference>
<gene>
    <name evidence="2" type="ORF">CHR61_02080</name>
</gene>
<dbReference type="InterPro" id="IPR038461">
    <property type="entry name" value="Schlafen_AlbA_2_dom_sf"/>
</dbReference>
<dbReference type="Proteomes" id="UP000220438">
    <property type="component" value="Unassembled WGS sequence"/>
</dbReference>
<dbReference type="Gene3D" id="3.30.565.60">
    <property type="match status" value="1"/>
</dbReference>
<organism evidence="2 3">
    <name type="scientific">Faecalibacterium prausnitzii</name>
    <dbReference type="NCBI Taxonomy" id="853"/>
    <lineage>
        <taxon>Bacteria</taxon>
        <taxon>Bacillati</taxon>
        <taxon>Bacillota</taxon>
        <taxon>Clostridia</taxon>
        <taxon>Eubacteriales</taxon>
        <taxon>Oscillospiraceae</taxon>
        <taxon>Faecalibacterium</taxon>
    </lineage>
</organism>
<comment type="caution">
    <text evidence="2">The sequence shown here is derived from an EMBL/GenBank/DDBJ whole genome shotgun (WGS) entry which is preliminary data.</text>
</comment>
<dbReference type="PANTHER" id="PTHR30595">
    <property type="entry name" value="GLPR-RELATED TRANSCRIPTIONAL REPRESSOR"/>
    <property type="match status" value="1"/>
</dbReference>
<evidence type="ECO:0000313" key="2">
    <source>
        <dbReference type="EMBL" id="PDX90438.1"/>
    </source>
</evidence>